<organism evidence="1 2">
    <name type="scientific">Vulcanisaeta souniana JCM 11219</name>
    <dbReference type="NCBI Taxonomy" id="1293586"/>
    <lineage>
        <taxon>Archaea</taxon>
        <taxon>Thermoproteota</taxon>
        <taxon>Thermoprotei</taxon>
        <taxon>Thermoproteales</taxon>
        <taxon>Thermoproteaceae</taxon>
        <taxon>Vulcanisaeta</taxon>
    </lineage>
</organism>
<evidence type="ECO:0000313" key="2">
    <source>
        <dbReference type="Proteomes" id="UP001060771"/>
    </source>
</evidence>
<gene>
    <name evidence="1" type="ORF">Vsou_15890</name>
</gene>
<keyword evidence="2" id="KW-1185">Reference proteome</keyword>
<dbReference type="Proteomes" id="UP001060771">
    <property type="component" value="Chromosome"/>
</dbReference>
<accession>A0ABN6SRM5</accession>
<dbReference type="PANTHER" id="PTHR42244">
    <property type="entry name" value="ANTITOXIN VAPB3-RELATED"/>
    <property type="match status" value="1"/>
</dbReference>
<evidence type="ECO:0000313" key="1">
    <source>
        <dbReference type="EMBL" id="BDR92496.1"/>
    </source>
</evidence>
<reference evidence="2" key="1">
    <citation type="submission" date="2022-09" db="EMBL/GenBank/DDBJ databases">
        <title>Complete genome sequence of Vulcanisaeta souniana.</title>
        <authorList>
            <person name="Kato S."/>
            <person name="Itoh T."/>
            <person name="Ohkuma M."/>
        </authorList>
    </citation>
    <scope>NUCLEOTIDE SEQUENCE [LARGE SCALE GENOMIC DNA]</scope>
    <source>
        <strain evidence="2">JCM 11219</strain>
    </source>
</reference>
<proteinExistence type="predicted"/>
<name>A0ABN6SRM5_9CREN</name>
<evidence type="ECO:0008006" key="3">
    <source>
        <dbReference type="Google" id="ProtNLM"/>
    </source>
</evidence>
<dbReference type="GeneID" id="76207137"/>
<dbReference type="EMBL" id="AP026830">
    <property type="protein sequence ID" value="BDR92496.1"/>
    <property type="molecule type" value="Genomic_DNA"/>
</dbReference>
<dbReference type="RefSeq" id="WP_229709778.1">
    <property type="nucleotide sequence ID" value="NZ_AP026830.1"/>
</dbReference>
<dbReference type="PANTHER" id="PTHR42244:SF2">
    <property type="entry name" value="ANTITOXIN VAPB3-RELATED"/>
    <property type="match status" value="1"/>
</dbReference>
<sequence>MIYLTTTVISVRVREEVKRLLEEGGIDVNEEVRRFLEDLALKVKIRRYVSMWDELLENIKPSEEGFSVGSVREDREGH</sequence>
<protein>
    <recommendedName>
        <fullName evidence="3">VapB-type antitoxin</fullName>
    </recommendedName>
</protein>
<dbReference type="InterPro" id="IPR039709">
    <property type="entry name" value="VapB3-like"/>
</dbReference>